<keyword evidence="2" id="KW-1185">Reference proteome</keyword>
<protein>
    <submittedName>
        <fullName evidence="1">Uncharacterized protein</fullName>
    </submittedName>
</protein>
<sequence length="256" mass="28106">MLAVLSVFDGSTDIPTLKLNNGIQIPLLVFGTAIKPDGNNSKKDVSEEVKLACSEGFRHIDCAERYGNERSIGEALRGLELKREDFALDVGLGKTWLLMEGLQKEGKATSIGVSNCRIDDIDEILKVGSIELHPYCYDKAKDLVDYCHSKGITIEAFSTLAPLTKFPGGPVDAVIKDIAKEMDATEDQILIRWAHQVTYGGIVITSSCKKTRLQGYRKALTEMKNLSDDQIKAINDAGAMKHQRVFGSRMDEGPSV</sequence>
<dbReference type="EMBL" id="JASBWU010000001">
    <property type="protein sequence ID" value="KAJ9125557.1"/>
    <property type="molecule type" value="Genomic_DNA"/>
</dbReference>
<gene>
    <name evidence="1" type="ORF">QFC22_000519</name>
</gene>
<comment type="caution">
    <text evidence="1">The sequence shown here is derived from an EMBL/GenBank/DDBJ whole genome shotgun (WGS) entry which is preliminary data.</text>
</comment>
<evidence type="ECO:0000313" key="2">
    <source>
        <dbReference type="Proteomes" id="UP001243375"/>
    </source>
</evidence>
<reference evidence="1" key="1">
    <citation type="submission" date="2023-04" db="EMBL/GenBank/DDBJ databases">
        <title>Draft Genome sequencing of Naganishia species isolated from polar environments using Oxford Nanopore Technology.</title>
        <authorList>
            <person name="Leo P."/>
            <person name="Venkateswaran K."/>
        </authorList>
    </citation>
    <scope>NUCLEOTIDE SEQUENCE</scope>
    <source>
        <strain evidence="1">MNA-CCFEE 5425</strain>
    </source>
</reference>
<organism evidence="1 2">
    <name type="scientific">Naganishia vaughanmartiniae</name>
    <dbReference type="NCBI Taxonomy" id="1424756"/>
    <lineage>
        <taxon>Eukaryota</taxon>
        <taxon>Fungi</taxon>
        <taxon>Dikarya</taxon>
        <taxon>Basidiomycota</taxon>
        <taxon>Agaricomycotina</taxon>
        <taxon>Tremellomycetes</taxon>
        <taxon>Filobasidiales</taxon>
        <taxon>Filobasidiaceae</taxon>
        <taxon>Naganishia</taxon>
    </lineage>
</organism>
<dbReference type="Proteomes" id="UP001243375">
    <property type="component" value="Unassembled WGS sequence"/>
</dbReference>
<evidence type="ECO:0000313" key="1">
    <source>
        <dbReference type="EMBL" id="KAJ9125557.1"/>
    </source>
</evidence>
<name>A0ACC2XNK2_9TREE</name>
<proteinExistence type="predicted"/>
<accession>A0ACC2XNK2</accession>